<reference evidence="1" key="1">
    <citation type="journal article" date="2015" name="Genome Announc.">
        <title>Complete Genome Sequence of the Bacteriochlorophyll b-Producing Photosynthetic Bacterium Blastochloris viridis.</title>
        <authorList>
            <person name="Tsukatani Y."/>
            <person name="Hirose Y."/>
            <person name="Harada J."/>
            <person name="Misawa N."/>
            <person name="Mori K."/>
            <person name="Inoue K."/>
            <person name="Tamiaki H."/>
        </authorList>
    </citation>
    <scope>NUCLEOTIDE SEQUENCE [LARGE SCALE GENOMIC DNA]</scope>
    <source>
        <strain evidence="1">DSM 133</strain>
    </source>
</reference>
<sequence length="134" mass="13888">MMTRLSQHTGEWARRVVAIFAICGLLLPAAGFPHAQTPDETAGAIAFEFLICRGGDEAGRHASGDAPPDPALPAAGKCQACVLPVGALPAPIIAVPEVRAIAVPFQTWTATIAPAIAPQWPHRQPPPRAPPPAA</sequence>
<dbReference type="STRING" id="1079.BVIR_2061"/>
<accession>A0A0H5BGJ4</accession>
<evidence type="ECO:0000313" key="1">
    <source>
        <dbReference type="EMBL" id="BAS00265.1"/>
    </source>
</evidence>
<dbReference type="RefSeq" id="WP_055037538.1">
    <property type="nucleotide sequence ID" value="NZ_AP014854.2"/>
</dbReference>
<organism evidence="2 3">
    <name type="scientific">Blastochloris viridis</name>
    <name type="common">Rhodopseudomonas viridis</name>
    <dbReference type="NCBI Taxonomy" id="1079"/>
    <lineage>
        <taxon>Bacteria</taxon>
        <taxon>Pseudomonadati</taxon>
        <taxon>Pseudomonadota</taxon>
        <taxon>Alphaproteobacteria</taxon>
        <taxon>Hyphomicrobiales</taxon>
        <taxon>Blastochloridaceae</taxon>
        <taxon>Blastochloris</taxon>
    </lineage>
</organism>
<dbReference type="AlphaFoldDB" id="A0A0H5BGJ4"/>
<dbReference type="KEGG" id="bvr:BVIR_2061"/>
<proteinExistence type="predicted"/>
<dbReference type="EMBL" id="AP014854">
    <property type="protein sequence ID" value="BAS00265.1"/>
    <property type="molecule type" value="Genomic_DNA"/>
</dbReference>
<reference evidence="3" key="3">
    <citation type="journal article" date="2016" name="Genome Announc.">
        <title>Revised genome sequence of the purple photosynthetic bacterium Blastochloris viridis.</title>
        <authorList>
            <person name="Liu L.N."/>
            <person name="Faulkner M."/>
            <person name="Liu X."/>
            <person name="Huang F."/>
            <person name="Darby A.C."/>
            <person name="Hall N."/>
        </authorList>
    </citation>
    <scope>NUCLEOTIDE SEQUENCE [LARGE SCALE GENOMIC DNA]</scope>
    <source>
        <strain evidence="3">ATCC 19567 / DSM 133 / F</strain>
    </source>
</reference>
<dbReference type="Proteomes" id="UP000065734">
    <property type="component" value="Chromosome I"/>
</dbReference>
<keyword evidence="3" id="KW-1185">Reference proteome</keyword>
<reference evidence="2" key="2">
    <citation type="submission" date="2015-11" db="EMBL/GenBank/DDBJ databases">
        <authorList>
            <person name="Zhang Y."/>
            <person name="Guo Z."/>
        </authorList>
    </citation>
    <scope>NUCLEOTIDE SEQUENCE</scope>
    <source>
        <strain evidence="2">1</strain>
    </source>
</reference>
<evidence type="ECO:0008006" key="4">
    <source>
        <dbReference type="Google" id="ProtNLM"/>
    </source>
</evidence>
<dbReference type="EMBL" id="LN907867">
    <property type="protein sequence ID" value="CUU42494.1"/>
    <property type="molecule type" value="Genomic_DNA"/>
</dbReference>
<name>A0A0H5BGJ4_BLAVI</name>
<evidence type="ECO:0000313" key="2">
    <source>
        <dbReference type="EMBL" id="CUU42494.1"/>
    </source>
</evidence>
<evidence type="ECO:0000313" key="3">
    <source>
        <dbReference type="Proteomes" id="UP000065734"/>
    </source>
</evidence>
<protein>
    <recommendedName>
        <fullName evidence="4">DUF2946 domain-containing protein</fullName>
    </recommendedName>
</protein>
<gene>
    <name evidence="1" type="ORF">BV133_2671</name>
    <name evidence="2" type="ORF">BVIRIDIS_15060</name>
</gene>